<dbReference type="GO" id="GO:0008168">
    <property type="term" value="F:methyltransferase activity"/>
    <property type="evidence" value="ECO:0007669"/>
    <property type="project" value="InterPro"/>
</dbReference>
<dbReference type="AlphaFoldDB" id="A0A9D4UYQ1"/>
<dbReference type="PANTHER" id="PTHR12829:SF4">
    <property type="entry name" value="N(6)-ADENINE-SPECIFIC METHYLTRANSFERASE METTL4"/>
    <property type="match status" value="1"/>
</dbReference>
<dbReference type="InterPro" id="IPR007757">
    <property type="entry name" value="MT-A70-like"/>
</dbReference>
<dbReference type="PROSITE" id="PS00092">
    <property type="entry name" value="N6_MTASE"/>
    <property type="match status" value="1"/>
</dbReference>
<dbReference type="EMBL" id="JABFUD020000008">
    <property type="protein sequence ID" value="KAI5076560.1"/>
    <property type="molecule type" value="Genomic_DNA"/>
</dbReference>
<evidence type="ECO:0000313" key="3">
    <source>
        <dbReference type="Proteomes" id="UP000886520"/>
    </source>
</evidence>
<protein>
    <recommendedName>
        <fullName evidence="4">Methyltransferase-like protein 2</fullName>
    </recommendedName>
</protein>
<dbReference type="GO" id="GO:0032259">
    <property type="term" value="P:methylation"/>
    <property type="evidence" value="ECO:0007669"/>
    <property type="project" value="InterPro"/>
</dbReference>
<gene>
    <name evidence="2" type="ORF">GOP47_0008625</name>
</gene>
<proteinExistence type="inferred from homology"/>
<organism evidence="2 3">
    <name type="scientific">Adiantum capillus-veneris</name>
    <name type="common">Maidenhair fern</name>
    <dbReference type="NCBI Taxonomy" id="13818"/>
    <lineage>
        <taxon>Eukaryota</taxon>
        <taxon>Viridiplantae</taxon>
        <taxon>Streptophyta</taxon>
        <taxon>Embryophyta</taxon>
        <taxon>Tracheophyta</taxon>
        <taxon>Polypodiopsida</taxon>
        <taxon>Polypodiidae</taxon>
        <taxon>Polypodiales</taxon>
        <taxon>Pteridineae</taxon>
        <taxon>Pteridaceae</taxon>
        <taxon>Vittarioideae</taxon>
        <taxon>Adiantum</taxon>
    </lineage>
</organism>
<dbReference type="Proteomes" id="UP000886520">
    <property type="component" value="Chromosome 8"/>
</dbReference>
<evidence type="ECO:0000256" key="1">
    <source>
        <dbReference type="PROSITE-ProRule" id="PRU00489"/>
    </source>
</evidence>
<dbReference type="InterPro" id="IPR002052">
    <property type="entry name" value="DNA_methylase_N6_adenine_CS"/>
</dbReference>
<dbReference type="OrthoDB" id="61116at2759"/>
<reference evidence="2" key="1">
    <citation type="submission" date="2021-01" db="EMBL/GenBank/DDBJ databases">
        <title>Adiantum capillus-veneris genome.</title>
        <authorList>
            <person name="Fang Y."/>
            <person name="Liao Q."/>
        </authorList>
    </citation>
    <scope>NUCLEOTIDE SEQUENCE</scope>
    <source>
        <strain evidence="2">H3</strain>
        <tissue evidence="2">Leaf</tissue>
    </source>
</reference>
<sequence length="427" mass="49189">MMSWEERAPEGVYPIEGANAFFLEPSRIISSNYFYFSAIPHRYYSRSFFLPHQPQRADHLQASNVQQKKRKRKKLSAYALNPKELLAQRRHQDVRKFILDAHTAFMALPEVSSFLKSLEKHLYECKENQHFSYSECKQDTVSEMIDFVELGTVWQASLYSMTLSMVNATNEDCNGSTQESAEPLIKFPLFRHMIENNTDKELLGSCAGITTILPKKSRFLMSDLADIRQTLSSYTGNGYNLIIIDPPWENRSAHRHAVYSTVPNKHLLFLPLKELAHPQGALIGLWVTNREKLRAFVEDVLFPAWDVDIQATWFWLKINADGCMIGELDTPHHKPYECLLLGYMRPQGNKSDSQIPVLKFPPDKQVLISIPGDHSRKPPLDSLLSAYVPGQDSVRGLELFARDIHPGWTSWGNEPLRFQQMHYFEKE</sequence>
<comment type="caution">
    <text evidence="2">The sequence shown here is derived from an EMBL/GenBank/DDBJ whole genome shotgun (WGS) entry which is preliminary data.</text>
</comment>
<dbReference type="GO" id="GO:0005634">
    <property type="term" value="C:nucleus"/>
    <property type="evidence" value="ECO:0007669"/>
    <property type="project" value="TreeGrafter"/>
</dbReference>
<dbReference type="PANTHER" id="PTHR12829">
    <property type="entry name" value="N6-ADENOSINE-METHYLTRANSFERASE"/>
    <property type="match status" value="1"/>
</dbReference>
<accession>A0A9D4UYQ1</accession>
<dbReference type="PROSITE" id="PS51143">
    <property type="entry name" value="MT_A70"/>
    <property type="match status" value="1"/>
</dbReference>
<dbReference type="GO" id="GO:0003676">
    <property type="term" value="F:nucleic acid binding"/>
    <property type="evidence" value="ECO:0007669"/>
    <property type="project" value="InterPro"/>
</dbReference>
<name>A0A9D4UYQ1_ADICA</name>
<keyword evidence="3" id="KW-1185">Reference proteome</keyword>
<evidence type="ECO:0000313" key="2">
    <source>
        <dbReference type="EMBL" id="KAI5076560.1"/>
    </source>
</evidence>
<evidence type="ECO:0008006" key="4">
    <source>
        <dbReference type="Google" id="ProtNLM"/>
    </source>
</evidence>
<comment type="similarity">
    <text evidence="1">Belongs to the MT-A70-like family.</text>
</comment>
<dbReference type="Pfam" id="PF05063">
    <property type="entry name" value="MT-A70"/>
    <property type="match status" value="1"/>
</dbReference>